<evidence type="ECO:0008006" key="3">
    <source>
        <dbReference type="Google" id="ProtNLM"/>
    </source>
</evidence>
<name>A0ABD1YKT0_9MARC</name>
<dbReference type="Proteomes" id="UP001605036">
    <property type="component" value="Unassembled WGS sequence"/>
</dbReference>
<gene>
    <name evidence="1" type="ORF">R1flu_014753</name>
</gene>
<sequence>MDLLKGSSGAVLSSSRRSLVLVDIDRNLHISQRRVIHVSTFRNISGLWNHGGHLEHKGWRTTKGVRKCTPSRMSVISCSAPPTKEEAQTDVVLLSNGPGEVATWVKPVLDSLRRQSENTCIRISVVLQPCPHASGREVELVESYKQVDRCLGPEYFWKLVLFGTTENDWTWNRRGVCVFLGGDQFYTLLLSQRLGYKSIIYSEDSIRWPGLVDMYMLRSAKMLSGVPFWAHSKCRVVGDLFSDSVFGLQPQRKELHTFKGADSPEEAVPVVGFLPGSKPSKLALGVPYFMAVANHLHRLTIGRIRFMLPLAPTATLNMIEKYAAKSSNPNILEFSWASGKVVLNDESLITMDHKDERKSDAVVSELNVVGHLVTDEAVSIEILQQFPAYGVFSRFNLCITTIGTNTAELGYLGIPMLVVLPTHALEVFKGGTGGLLGLLANVPGAVGNSVARNVNSALLSSSGYLAWPNRWVNREIVPELVGRIEPVDVANIAIYYLGNEERLKEMREQLLRIQARHREPSAPGVDEKNGAAEAVATEVFRLLAI</sequence>
<comment type="caution">
    <text evidence="1">The sequence shown here is derived from an EMBL/GenBank/DDBJ whole genome shotgun (WGS) entry which is preliminary data.</text>
</comment>
<dbReference type="InterPro" id="IPR003835">
    <property type="entry name" value="Glyco_trans_19"/>
</dbReference>
<dbReference type="PANTHER" id="PTHR30372">
    <property type="entry name" value="LIPID-A-DISACCHARIDE SYNTHASE"/>
    <property type="match status" value="1"/>
</dbReference>
<organism evidence="1 2">
    <name type="scientific">Riccia fluitans</name>
    <dbReference type="NCBI Taxonomy" id="41844"/>
    <lineage>
        <taxon>Eukaryota</taxon>
        <taxon>Viridiplantae</taxon>
        <taxon>Streptophyta</taxon>
        <taxon>Embryophyta</taxon>
        <taxon>Marchantiophyta</taxon>
        <taxon>Marchantiopsida</taxon>
        <taxon>Marchantiidae</taxon>
        <taxon>Marchantiales</taxon>
        <taxon>Ricciaceae</taxon>
        <taxon>Riccia</taxon>
    </lineage>
</organism>
<reference evidence="1 2" key="1">
    <citation type="submission" date="2024-09" db="EMBL/GenBank/DDBJ databases">
        <title>Chromosome-scale assembly of Riccia fluitans.</title>
        <authorList>
            <person name="Paukszto L."/>
            <person name="Sawicki J."/>
            <person name="Karawczyk K."/>
            <person name="Piernik-Szablinska J."/>
            <person name="Szczecinska M."/>
            <person name="Mazdziarz M."/>
        </authorList>
    </citation>
    <scope>NUCLEOTIDE SEQUENCE [LARGE SCALE GENOMIC DNA]</scope>
    <source>
        <strain evidence="1">Rf_01</strain>
        <tissue evidence="1">Aerial parts of the thallus</tissue>
    </source>
</reference>
<dbReference type="EMBL" id="JBHFFA010000004">
    <property type="protein sequence ID" value="KAL2630067.1"/>
    <property type="molecule type" value="Genomic_DNA"/>
</dbReference>
<keyword evidence="2" id="KW-1185">Reference proteome</keyword>
<accession>A0ABD1YKT0</accession>
<evidence type="ECO:0000313" key="2">
    <source>
        <dbReference type="Proteomes" id="UP001605036"/>
    </source>
</evidence>
<proteinExistence type="predicted"/>
<evidence type="ECO:0000313" key="1">
    <source>
        <dbReference type="EMBL" id="KAL2630067.1"/>
    </source>
</evidence>
<protein>
    <recommendedName>
        <fullName evidence="3">Lipid-A-disaccharide synthase</fullName>
    </recommendedName>
</protein>
<dbReference type="PANTHER" id="PTHR30372:SF5">
    <property type="entry name" value="LIPID-A-DISACCHARIDE SYNTHASE"/>
    <property type="match status" value="1"/>
</dbReference>
<dbReference type="AlphaFoldDB" id="A0ABD1YKT0"/>